<dbReference type="InterPro" id="IPR023366">
    <property type="entry name" value="ATP_synth_asu-like_sf"/>
</dbReference>
<dbReference type="GO" id="GO:0046933">
    <property type="term" value="F:proton-transporting ATP synthase activity, rotational mechanism"/>
    <property type="evidence" value="ECO:0007669"/>
    <property type="project" value="InterPro"/>
</dbReference>
<dbReference type="SUPFAM" id="SSF50615">
    <property type="entry name" value="N-terminal domain of alpha and beta subunits of F1 ATP synthase"/>
    <property type="match status" value="1"/>
</dbReference>
<accession>A0A6J0VMI6</accession>
<dbReference type="KEGG" id="ovr:110123210"/>
<dbReference type="InterPro" id="IPR036121">
    <property type="entry name" value="ATPase_F1/V1/A1_a/bsu_N_sf"/>
</dbReference>
<dbReference type="InterPro" id="IPR005294">
    <property type="entry name" value="ATP_synth_F1_asu"/>
</dbReference>
<dbReference type="Pfam" id="PF00306">
    <property type="entry name" value="ATP-synt_ab_C"/>
    <property type="match status" value="1"/>
</dbReference>
<evidence type="ECO:0000259" key="14">
    <source>
        <dbReference type="Pfam" id="PF00306"/>
    </source>
</evidence>
<evidence type="ECO:0000256" key="11">
    <source>
        <dbReference type="RuleBase" id="RU000339"/>
    </source>
</evidence>
<evidence type="ECO:0000256" key="8">
    <source>
        <dbReference type="ARBA" id="ARBA00023136"/>
    </source>
</evidence>
<keyword evidence="10 12" id="KW-0066">ATP synthesis</keyword>
<keyword evidence="7 11" id="KW-0406">Ion transport</keyword>
<evidence type="ECO:0000256" key="6">
    <source>
        <dbReference type="ARBA" id="ARBA00022840"/>
    </source>
</evidence>
<dbReference type="Gene3D" id="3.40.50.300">
    <property type="entry name" value="P-loop containing nucleotide triphosphate hydrolases"/>
    <property type="match status" value="1"/>
</dbReference>
<keyword evidence="4 12" id="KW-0547">Nucleotide-binding</keyword>
<dbReference type="Pfam" id="PF02874">
    <property type="entry name" value="ATP-synt_ab_N"/>
    <property type="match status" value="1"/>
</dbReference>
<dbReference type="NCBIfam" id="NF009884">
    <property type="entry name" value="PRK13343.1"/>
    <property type="match status" value="1"/>
</dbReference>
<reference evidence="17" key="2">
    <citation type="submission" date="2025-08" db="UniProtKB">
        <authorList>
            <consortium name="RefSeq"/>
        </authorList>
    </citation>
    <scope>IDENTIFICATION</scope>
    <source>
        <tissue evidence="17">Tongue muscle</tissue>
    </source>
</reference>
<evidence type="ECO:0000256" key="1">
    <source>
        <dbReference type="ARBA" id="ARBA00004370"/>
    </source>
</evidence>
<dbReference type="GO" id="GO:0043531">
    <property type="term" value="F:ADP binding"/>
    <property type="evidence" value="ECO:0007669"/>
    <property type="project" value="TreeGrafter"/>
</dbReference>
<comment type="subcellular location">
    <subcellularLocation>
        <location evidence="1">Membrane</location>
    </subcellularLocation>
</comment>
<evidence type="ECO:0000256" key="7">
    <source>
        <dbReference type="ARBA" id="ARBA00023065"/>
    </source>
</evidence>
<feature type="domain" description="ATPase F1/V1/A1 complex alpha/beta subunit N-terminal" evidence="15">
    <location>
        <begin position="69"/>
        <end position="135"/>
    </location>
</feature>
<dbReference type="InterPro" id="IPR004100">
    <property type="entry name" value="ATPase_F1/V1/A1_a/bsu_N"/>
</dbReference>
<dbReference type="OrthoDB" id="9805536at2759"/>
<name>A0A6J0VMI6_ODOVR</name>
<reference evidence="16" key="1">
    <citation type="journal article" date="2022" name="J. Hered.">
        <title>A De Novo Chromosome-Level Genome Assembly of the White-Tailed Deer, Odocoileus Virginianus.</title>
        <authorList>
            <person name="London E.W."/>
            <person name="Roca A.L."/>
            <person name="Novakofski J.E."/>
            <person name="Mateus-Pinilla N.E."/>
        </authorList>
    </citation>
    <scope>NUCLEOTIDE SEQUENCE [LARGE SCALE GENOMIC DNA]</scope>
</reference>
<dbReference type="FunCoup" id="A0A6J0VMI6">
    <property type="interactions" value="1345"/>
</dbReference>
<dbReference type="PANTHER" id="PTHR48082:SF2">
    <property type="entry name" value="ATP SYNTHASE SUBUNIT ALPHA, MITOCHONDRIAL"/>
    <property type="match status" value="1"/>
</dbReference>
<keyword evidence="8" id="KW-0472">Membrane</keyword>
<evidence type="ECO:0000313" key="17">
    <source>
        <dbReference type="RefSeq" id="XP_020726622.2"/>
    </source>
</evidence>
<dbReference type="InterPro" id="IPR033732">
    <property type="entry name" value="ATP_synth_F1_a_nt-bd_dom"/>
</dbReference>
<dbReference type="PIRSF" id="PIRSF039088">
    <property type="entry name" value="F_ATPase_subunit_alpha"/>
    <property type="match status" value="1"/>
</dbReference>
<keyword evidence="3 11" id="KW-0813">Transport</keyword>
<dbReference type="InterPro" id="IPR000793">
    <property type="entry name" value="ATP_synth_asu_C"/>
</dbReference>
<evidence type="ECO:0000256" key="3">
    <source>
        <dbReference type="ARBA" id="ARBA00022448"/>
    </source>
</evidence>
<dbReference type="SUPFAM" id="SSF52540">
    <property type="entry name" value="P-loop containing nucleoside triphosphate hydrolases"/>
    <property type="match status" value="1"/>
</dbReference>
<dbReference type="SUPFAM" id="SSF47917">
    <property type="entry name" value="C-terminal domain of alpha and beta subunits of F1 ATP synthase"/>
    <property type="match status" value="1"/>
</dbReference>
<evidence type="ECO:0000313" key="16">
    <source>
        <dbReference type="Proteomes" id="UP001652640"/>
    </source>
</evidence>
<dbReference type="InParanoid" id="A0A6J0VMI6"/>
<comment type="similarity">
    <text evidence="2 11">Belongs to the ATPase alpha/beta chains family.</text>
</comment>
<evidence type="ECO:0000256" key="4">
    <source>
        <dbReference type="ARBA" id="ARBA00022741"/>
    </source>
</evidence>
<organism evidence="16 17">
    <name type="scientific">Odocoileus virginianus</name>
    <name type="common">White-tailed deer</name>
    <dbReference type="NCBI Taxonomy" id="9874"/>
    <lineage>
        <taxon>Eukaryota</taxon>
        <taxon>Metazoa</taxon>
        <taxon>Chordata</taxon>
        <taxon>Craniata</taxon>
        <taxon>Vertebrata</taxon>
        <taxon>Euteleostomi</taxon>
        <taxon>Mammalia</taxon>
        <taxon>Eutheria</taxon>
        <taxon>Laurasiatheria</taxon>
        <taxon>Artiodactyla</taxon>
        <taxon>Ruminantia</taxon>
        <taxon>Pecora</taxon>
        <taxon>Cervidae</taxon>
        <taxon>Odocoileinae</taxon>
        <taxon>Odocoileus</taxon>
    </lineage>
</organism>
<dbReference type="CDD" id="cd01132">
    <property type="entry name" value="F1-ATPase_alpha_CD"/>
    <property type="match status" value="1"/>
</dbReference>
<dbReference type="NCBIfam" id="TIGR00962">
    <property type="entry name" value="atpA"/>
    <property type="match status" value="1"/>
</dbReference>
<dbReference type="HAMAP" id="MF_01346">
    <property type="entry name" value="ATP_synth_alpha_bact"/>
    <property type="match status" value="1"/>
</dbReference>
<evidence type="ECO:0000256" key="10">
    <source>
        <dbReference type="ARBA" id="ARBA00023310"/>
    </source>
</evidence>
<gene>
    <name evidence="17" type="primary">ATP5F1A</name>
</gene>
<dbReference type="Gene3D" id="1.20.150.20">
    <property type="entry name" value="ATP synthase alpha/beta chain, C-terminal domain"/>
    <property type="match status" value="1"/>
</dbReference>
<evidence type="ECO:0000256" key="9">
    <source>
        <dbReference type="ARBA" id="ARBA00023196"/>
    </source>
</evidence>
<feature type="domain" description="ATP synthase alpha subunit C-terminal" evidence="14">
    <location>
        <begin position="422"/>
        <end position="547"/>
    </location>
</feature>
<dbReference type="CDD" id="cd18113">
    <property type="entry name" value="ATP-synt_F1_alpha_C"/>
    <property type="match status" value="1"/>
</dbReference>
<keyword evidence="9 12" id="KW-0139">CF(1)</keyword>
<feature type="domain" description="ATPase F1/V1/A1 complex alpha/beta subunit nucleotide-binding" evidence="13">
    <location>
        <begin position="192"/>
        <end position="415"/>
    </location>
</feature>
<dbReference type="PANTHER" id="PTHR48082">
    <property type="entry name" value="ATP SYNTHASE SUBUNIT ALPHA, MITOCHONDRIAL"/>
    <property type="match status" value="1"/>
</dbReference>
<protein>
    <recommendedName>
        <fullName evidence="12">ATP synthase subunit alpha</fullName>
    </recommendedName>
</protein>
<dbReference type="CDD" id="cd18116">
    <property type="entry name" value="ATP-synt_F1_alpha_N"/>
    <property type="match status" value="1"/>
</dbReference>
<dbReference type="GO" id="GO:0045259">
    <property type="term" value="C:proton-transporting ATP synthase complex"/>
    <property type="evidence" value="ECO:0007669"/>
    <property type="project" value="UniProtKB-KW"/>
</dbReference>
<dbReference type="GO" id="GO:0005743">
    <property type="term" value="C:mitochondrial inner membrane"/>
    <property type="evidence" value="ECO:0007669"/>
    <property type="project" value="UniProtKB-SubCell"/>
</dbReference>
<dbReference type="InterPro" id="IPR038376">
    <property type="entry name" value="ATP_synth_asu_C_sf"/>
</dbReference>
<comment type="function">
    <text evidence="12">Produces ATP from ADP in the presence of a proton gradient across the membrane.</text>
</comment>
<dbReference type="Gene3D" id="2.40.30.20">
    <property type="match status" value="1"/>
</dbReference>
<keyword evidence="16" id="KW-1185">Reference proteome</keyword>
<evidence type="ECO:0000256" key="12">
    <source>
        <dbReference type="RuleBase" id="RU003551"/>
    </source>
</evidence>
<dbReference type="InterPro" id="IPR000194">
    <property type="entry name" value="ATPase_F1/V1/A1_a/bsu_nucl-bd"/>
</dbReference>
<evidence type="ECO:0000259" key="15">
    <source>
        <dbReference type="Pfam" id="PF02874"/>
    </source>
</evidence>
<dbReference type="Pfam" id="PF00006">
    <property type="entry name" value="ATP-synt_ab"/>
    <property type="match status" value="1"/>
</dbReference>
<sequence length="553" mass="59663">MLSVRVAAAVARALPRRAGLVSKNALGSSFIAARNLHASNSRLQKTGTAEVSSILEERILGADTSVDLEETGRVLSIGDGIARVHGLRNVQAEEMVEFSSGLKGMSLNLEPDNVGVVVFGNDKLIKEGDIVKRTGAIVDVPVGEELLGRVVDALGNAIDGKGPIGSKARRRVGLKAPGIIPRISVREPMQTGIKAVDSLVPIGRGQRELIIGDRQTGKTSIAIDTIINQKRFNDGTDEKKKLYCIYVAIGQKRSTVAQLVKRLTDADAMKYTIVVSATASDAAPLQYLAPYSGCSMGEYFRDNGKHALIIYDDLSKQAVAYRQMSLLLRRPPGREAYPGDVFYLHSRLLERAAKMNDAFGGGSLTALPVIETQAGDVSAYIPTNVISITDGQIFLETELFYKGIRPAINVGLSVSRVGSAAQTRAMKQVAGTMKLELAQYREVAAFAQFGSDLDAATQQLLSRGVRLTELLKQGQYSPMAIEEQVAVIYAGVRGYLDKLEPSKITKFENAFLSHVISQHQALLGTIRTDGKISEESDAKLKEIVTNFLAGFEA</sequence>
<dbReference type="GO" id="GO:0005886">
    <property type="term" value="C:plasma membrane"/>
    <property type="evidence" value="ECO:0007669"/>
    <property type="project" value="UniProtKB-SubCell"/>
</dbReference>
<evidence type="ECO:0000256" key="5">
    <source>
        <dbReference type="ARBA" id="ARBA00022781"/>
    </source>
</evidence>
<dbReference type="AlphaFoldDB" id="A0A6J0VMI6"/>
<dbReference type="Proteomes" id="UP001652640">
    <property type="component" value="Chromosome 22"/>
</dbReference>
<dbReference type="PROSITE" id="PS00152">
    <property type="entry name" value="ATPASE_ALPHA_BETA"/>
    <property type="match status" value="1"/>
</dbReference>
<dbReference type="GeneID" id="110123210"/>
<dbReference type="InterPro" id="IPR020003">
    <property type="entry name" value="ATPase_a/bsu_AS"/>
</dbReference>
<evidence type="ECO:0000256" key="2">
    <source>
        <dbReference type="ARBA" id="ARBA00008936"/>
    </source>
</evidence>
<keyword evidence="6 12" id="KW-0067">ATP-binding</keyword>
<keyword evidence="5 11" id="KW-0375">Hydrogen ion transport</keyword>
<evidence type="ECO:0000259" key="13">
    <source>
        <dbReference type="Pfam" id="PF00006"/>
    </source>
</evidence>
<dbReference type="GO" id="GO:0005524">
    <property type="term" value="F:ATP binding"/>
    <property type="evidence" value="ECO:0007669"/>
    <property type="project" value="UniProtKB-KW"/>
</dbReference>
<proteinExistence type="inferred from homology"/>
<dbReference type="InterPro" id="IPR027417">
    <property type="entry name" value="P-loop_NTPase"/>
</dbReference>
<dbReference type="RefSeq" id="XP_020726622.2">
    <property type="nucleotide sequence ID" value="XM_020870963.2"/>
</dbReference>